<dbReference type="STRING" id="83655.APT61_14565"/>
<reference evidence="1 2" key="1">
    <citation type="submission" date="2019-05" db="EMBL/GenBank/DDBJ databases">
        <authorList>
            <consortium name="Pathogen Informatics"/>
        </authorList>
    </citation>
    <scope>NUCLEOTIDE SEQUENCE [LARGE SCALE GENOMIC DNA]</scope>
    <source>
        <strain evidence="1 2">NCTC13032</strain>
    </source>
</reference>
<dbReference type="AlphaFoldDB" id="A0A4U9HPN9"/>
<protein>
    <submittedName>
        <fullName evidence="1">Uncharacterized protein</fullName>
    </submittedName>
</protein>
<accession>A0A4U9HPN9</accession>
<proteinExistence type="predicted"/>
<organism evidence="1 2">
    <name type="scientific">Leclercia adecarboxylata</name>
    <dbReference type="NCBI Taxonomy" id="83655"/>
    <lineage>
        <taxon>Bacteria</taxon>
        <taxon>Pseudomonadati</taxon>
        <taxon>Pseudomonadota</taxon>
        <taxon>Gammaproteobacteria</taxon>
        <taxon>Enterobacterales</taxon>
        <taxon>Enterobacteriaceae</taxon>
        <taxon>Leclercia</taxon>
    </lineage>
</organism>
<evidence type="ECO:0000313" key="1">
    <source>
        <dbReference type="EMBL" id="VTP66332.1"/>
    </source>
</evidence>
<evidence type="ECO:0000313" key="2">
    <source>
        <dbReference type="Proteomes" id="UP000310719"/>
    </source>
</evidence>
<sequence length="51" mass="5890">MDWLPLELNPGMPLAGMDRTAYRRAKFGSWAYSHQLDEHTVEKGKTDECHV</sequence>
<dbReference type="EMBL" id="LR590464">
    <property type="protein sequence ID" value="VTP66332.1"/>
    <property type="molecule type" value="Genomic_DNA"/>
</dbReference>
<name>A0A4U9HPN9_9ENTR</name>
<dbReference type="Proteomes" id="UP000310719">
    <property type="component" value="Chromosome"/>
</dbReference>
<gene>
    <name evidence="1" type="ORF">NCTC13032_02478</name>
</gene>